<feature type="domain" description="YjeF N-terminal" evidence="21">
    <location>
        <begin position="13"/>
        <end position="214"/>
    </location>
</feature>
<keyword evidence="8 17" id="KW-0521">NADP</keyword>
<comment type="similarity">
    <text evidence="3 19">In the N-terminal section; belongs to the NnrE/AIBP family.</text>
</comment>
<proteinExistence type="inferred from homology"/>
<keyword evidence="11 18" id="KW-0413">Isomerase</keyword>
<reference evidence="23" key="1">
    <citation type="journal article" date="2019" name="Int. J. Syst. Evol. Microbiol.">
        <title>The Global Catalogue of Microorganisms (GCM) 10K type strain sequencing project: providing services to taxonomists for standard genome sequencing and annotation.</title>
        <authorList>
            <consortium name="The Broad Institute Genomics Platform"/>
            <consortium name="The Broad Institute Genome Sequencing Center for Infectious Disease"/>
            <person name="Wu L."/>
            <person name="Ma J."/>
        </authorList>
    </citation>
    <scope>NUCLEOTIDE SEQUENCE [LARGE SCALE GENOMIC DNA]</scope>
    <source>
        <strain evidence="23">CGMCC 1.13666</strain>
    </source>
</reference>
<name>A0ABW2F153_9GAMM</name>
<dbReference type="PANTHER" id="PTHR12592:SF0">
    <property type="entry name" value="ATP-DEPENDENT (S)-NAD(P)H-HYDRATE DEHYDRATASE"/>
    <property type="match status" value="1"/>
</dbReference>
<comment type="similarity">
    <text evidence="18">Belongs to the NnrE/AIBP family.</text>
</comment>
<dbReference type="SUPFAM" id="SSF53613">
    <property type="entry name" value="Ribokinase-like"/>
    <property type="match status" value="1"/>
</dbReference>
<keyword evidence="13" id="KW-0511">Multifunctional enzyme</keyword>
<evidence type="ECO:0000256" key="4">
    <source>
        <dbReference type="ARBA" id="ARBA00009524"/>
    </source>
</evidence>
<protein>
    <recommendedName>
        <fullName evidence="19">Bifunctional NAD(P)H-hydrate repair enzyme</fullName>
    </recommendedName>
    <alternativeName>
        <fullName evidence="19">Nicotinamide nucleotide repair protein</fullName>
    </alternativeName>
    <domain>
        <recommendedName>
            <fullName evidence="19">ADP-dependent (S)-NAD(P)H-hydrate dehydratase</fullName>
            <ecNumber evidence="19">4.2.1.136</ecNumber>
        </recommendedName>
        <alternativeName>
            <fullName evidence="19">ADP-dependent NAD(P)HX dehydratase</fullName>
        </alternativeName>
    </domain>
    <domain>
        <recommendedName>
            <fullName evidence="19">NAD(P)H-hydrate epimerase</fullName>
            <ecNumber evidence="19">5.1.99.6</ecNumber>
        </recommendedName>
    </domain>
</protein>
<feature type="binding site" evidence="18">
    <location>
        <position position="124"/>
    </location>
    <ligand>
        <name>K(+)</name>
        <dbReference type="ChEBI" id="CHEBI:29103"/>
    </ligand>
</feature>
<keyword evidence="7 17" id="KW-0067">ATP-binding</keyword>
<evidence type="ECO:0000256" key="18">
    <source>
        <dbReference type="HAMAP-Rule" id="MF_01966"/>
    </source>
</evidence>
<evidence type="ECO:0000256" key="5">
    <source>
        <dbReference type="ARBA" id="ARBA00022723"/>
    </source>
</evidence>
<dbReference type="PROSITE" id="PS51383">
    <property type="entry name" value="YJEF_C_3"/>
    <property type="match status" value="1"/>
</dbReference>
<evidence type="ECO:0000313" key="23">
    <source>
        <dbReference type="Proteomes" id="UP001596411"/>
    </source>
</evidence>
<dbReference type="NCBIfam" id="TIGR00197">
    <property type="entry name" value="yjeF_nterm"/>
    <property type="match status" value="1"/>
</dbReference>
<dbReference type="EC" id="5.1.99.6" evidence="19"/>
<dbReference type="CDD" id="cd01171">
    <property type="entry name" value="YXKO-related"/>
    <property type="match status" value="1"/>
</dbReference>
<comment type="catalytic activity">
    <reaction evidence="2 18 19">
        <text>(6R)-NADPHX = (6S)-NADPHX</text>
        <dbReference type="Rhea" id="RHEA:32227"/>
        <dbReference type="ChEBI" id="CHEBI:64076"/>
        <dbReference type="ChEBI" id="CHEBI:64077"/>
        <dbReference type="EC" id="5.1.99.6"/>
    </reaction>
</comment>
<evidence type="ECO:0000256" key="3">
    <source>
        <dbReference type="ARBA" id="ARBA00006001"/>
    </source>
</evidence>
<feature type="binding site" evidence="17">
    <location>
        <position position="439"/>
    </location>
    <ligand>
        <name>AMP</name>
        <dbReference type="ChEBI" id="CHEBI:456215"/>
    </ligand>
</feature>
<feature type="binding site" evidence="18">
    <location>
        <position position="157"/>
    </location>
    <ligand>
        <name>(6S)-NADPHX</name>
        <dbReference type="ChEBI" id="CHEBI:64076"/>
    </ligand>
</feature>
<comment type="similarity">
    <text evidence="17">Belongs to the NnrD/CARKD family.</text>
</comment>
<keyword evidence="9 18" id="KW-0630">Potassium</keyword>
<keyword evidence="12 17" id="KW-0456">Lyase</keyword>
<evidence type="ECO:0000256" key="13">
    <source>
        <dbReference type="ARBA" id="ARBA00023268"/>
    </source>
</evidence>
<evidence type="ECO:0000256" key="10">
    <source>
        <dbReference type="ARBA" id="ARBA00023027"/>
    </source>
</evidence>
<evidence type="ECO:0000256" key="12">
    <source>
        <dbReference type="ARBA" id="ARBA00023239"/>
    </source>
</evidence>
<comment type="similarity">
    <text evidence="4 19">In the C-terminal section; belongs to the NnrD/CARKD family.</text>
</comment>
<feature type="binding site" evidence="17">
    <location>
        <position position="259"/>
    </location>
    <ligand>
        <name>(6S)-NADPHX</name>
        <dbReference type="ChEBI" id="CHEBI:64076"/>
    </ligand>
</feature>
<keyword evidence="5 18" id="KW-0479">Metal-binding</keyword>
<dbReference type="Gene3D" id="3.40.1190.20">
    <property type="match status" value="1"/>
</dbReference>
<evidence type="ECO:0000256" key="17">
    <source>
        <dbReference type="HAMAP-Rule" id="MF_01965"/>
    </source>
</evidence>
<dbReference type="EMBL" id="JBHSZP010000043">
    <property type="protein sequence ID" value="MFC7091762.1"/>
    <property type="molecule type" value="Genomic_DNA"/>
</dbReference>
<dbReference type="Pfam" id="PF01256">
    <property type="entry name" value="Carb_kinase"/>
    <property type="match status" value="1"/>
</dbReference>
<feature type="domain" description="YjeF C-terminal" evidence="20">
    <location>
        <begin position="224"/>
        <end position="499"/>
    </location>
</feature>
<dbReference type="NCBIfam" id="TIGR00196">
    <property type="entry name" value="yjeF_cterm"/>
    <property type="match status" value="1"/>
</dbReference>
<feature type="binding site" evidence="18">
    <location>
        <position position="160"/>
    </location>
    <ligand>
        <name>K(+)</name>
        <dbReference type="ChEBI" id="CHEBI:29103"/>
    </ligand>
</feature>
<feature type="binding site" evidence="17">
    <location>
        <position position="320"/>
    </location>
    <ligand>
        <name>(6S)-NADPHX</name>
        <dbReference type="ChEBI" id="CHEBI:64076"/>
    </ligand>
</feature>
<comment type="function">
    <text evidence="17">Catalyzes the dehydration of the S-form of NAD(P)HX at the expense of ADP, which is converted to AMP. Together with NAD(P)HX epimerase, which catalyzes the epimerization of the S- and R-forms, the enzyme allows the repair of both epimers of NAD(P)HX, a damaged form of NAD(P)H that is a result of enzymatic or heat-dependent hydration.</text>
</comment>
<dbReference type="RefSeq" id="WP_346061219.1">
    <property type="nucleotide sequence ID" value="NZ_BAAADR010000003.1"/>
</dbReference>
<comment type="catalytic activity">
    <reaction evidence="16 17 19">
        <text>(6S)-NADPHX + ADP = AMP + phosphate + NADPH + H(+)</text>
        <dbReference type="Rhea" id="RHEA:32235"/>
        <dbReference type="ChEBI" id="CHEBI:15378"/>
        <dbReference type="ChEBI" id="CHEBI:43474"/>
        <dbReference type="ChEBI" id="CHEBI:57783"/>
        <dbReference type="ChEBI" id="CHEBI:64076"/>
        <dbReference type="ChEBI" id="CHEBI:456215"/>
        <dbReference type="ChEBI" id="CHEBI:456216"/>
        <dbReference type="EC" id="4.2.1.136"/>
    </reaction>
</comment>
<dbReference type="InterPro" id="IPR004443">
    <property type="entry name" value="YjeF_N_dom"/>
</dbReference>
<evidence type="ECO:0000259" key="21">
    <source>
        <dbReference type="PROSITE" id="PS51385"/>
    </source>
</evidence>
<evidence type="ECO:0000313" key="22">
    <source>
        <dbReference type="EMBL" id="MFC7091762.1"/>
    </source>
</evidence>
<comment type="function">
    <text evidence="18">Catalyzes the epimerization of the S- and R-forms of NAD(P)HX, a damaged form of NAD(P)H that is a result of enzymatic or heat-dependent hydration. This is a prerequisite for the S-specific NAD(P)H-hydrate dehydratase to allow the repair of both epimers of NAD(P)HX.</text>
</comment>
<dbReference type="EC" id="4.2.1.136" evidence="19"/>
<comment type="cofactor">
    <cofactor evidence="17">
        <name>Mg(2+)</name>
        <dbReference type="ChEBI" id="CHEBI:18420"/>
    </cofactor>
</comment>
<evidence type="ECO:0000256" key="16">
    <source>
        <dbReference type="ARBA" id="ARBA00049209"/>
    </source>
</evidence>
<dbReference type="InterPro" id="IPR017953">
    <property type="entry name" value="Carbohydrate_kinase_pred_CS"/>
</dbReference>
<evidence type="ECO:0000256" key="2">
    <source>
        <dbReference type="ARBA" id="ARBA00000909"/>
    </source>
</evidence>
<keyword evidence="6 17" id="KW-0547">Nucleotide-binding</keyword>
<comment type="subunit">
    <text evidence="17">Homotetramer.</text>
</comment>
<evidence type="ECO:0000256" key="9">
    <source>
        <dbReference type="ARBA" id="ARBA00022958"/>
    </source>
</evidence>
<dbReference type="HAMAP" id="MF_01965">
    <property type="entry name" value="NADHX_dehydratase"/>
    <property type="match status" value="1"/>
</dbReference>
<feature type="binding site" evidence="17">
    <location>
        <position position="372"/>
    </location>
    <ligand>
        <name>(6S)-NADPHX</name>
        <dbReference type="ChEBI" id="CHEBI:64076"/>
    </ligand>
</feature>
<dbReference type="PROSITE" id="PS01050">
    <property type="entry name" value="YJEF_C_2"/>
    <property type="match status" value="1"/>
</dbReference>
<evidence type="ECO:0000256" key="14">
    <source>
        <dbReference type="ARBA" id="ARBA00025153"/>
    </source>
</evidence>
<sequence>MNPGRPLYLAEQVRELDRRTIAAGTEGFALMRAAAQAAYSVLRARWPEARSLSVLCGAGNNAGDGYVMAALAAEEGLAVQLLALRPVERLTGDAAKAAELAARSGVTLTPWSAEVSLEGEVIVDALLGTGLSGEVREPFLSAIARINAAERPVLAVDIPSGLCADSGAVLGAAVAASATVTFIGDKLGLHTGAGPARVGELRLKTLGVDAEAYADLVPAARILTEALIGETLPPRPRDAHKGGCGHLLVIGGAPGFGGAALLAAEAAARLGAGKVSLATAPEHITASLVRCPEVMVHGVRGAPEAAPLLEAADAIVVGPGLGQGPWGQGLLQAALGAALGAGKPLVADADALNLLARGRIEARPPAWILTPHPGEAARLLGGDTASVQADRAGSLRQLALRFAAVVLLKGAGSLVGEDDGAPLALCPYGNPGMASGGMGDVLSGILGALLAQGLAPRLAAEAGMLLHARAADLAARAEGERGLLAGDLASYARRLANGVGRS</sequence>
<dbReference type="InterPro" id="IPR036652">
    <property type="entry name" value="YjeF_N_dom_sf"/>
</dbReference>
<dbReference type="PROSITE" id="PS51385">
    <property type="entry name" value="YJEF_N"/>
    <property type="match status" value="1"/>
</dbReference>
<comment type="catalytic activity">
    <reaction evidence="1 18 19">
        <text>(6R)-NADHX = (6S)-NADHX</text>
        <dbReference type="Rhea" id="RHEA:32215"/>
        <dbReference type="ChEBI" id="CHEBI:64074"/>
        <dbReference type="ChEBI" id="CHEBI:64075"/>
        <dbReference type="EC" id="5.1.99.6"/>
    </reaction>
</comment>
<feature type="binding site" evidence="17">
    <location>
        <begin position="409"/>
        <end position="413"/>
    </location>
    <ligand>
        <name>AMP</name>
        <dbReference type="ChEBI" id="CHEBI:456215"/>
    </ligand>
</feature>
<evidence type="ECO:0000256" key="1">
    <source>
        <dbReference type="ARBA" id="ARBA00000013"/>
    </source>
</evidence>
<dbReference type="Proteomes" id="UP001596411">
    <property type="component" value="Unassembled WGS sequence"/>
</dbReference>
<accession>A0ABW2F153</accession>
<dbReference type="Pfam" id="PF03853">
    <property type="entry name" value="YjeF_N"/>
    <property type="match status" value="1"/>
</dbReference>
<evidence type="ECO:0000256" key="15">
    <source>
        <dbReference type="ARBA" id="ARBA00048238"/>
    </source>
</evidence>
<gene>
    <name evidence="17" type="primary">nnrD</name>
    <name evidence="18" type="synonym">nnrE</name>
    <name evidence="22" type="ORF">ACFQH5_19650</name>
</gene>
<evidence type="ECO:0000256" key="7">
    <source>
        <dbReference type="ARBA" id="ARBA00022840"/>
    </source>
</evidence>
<dbReference type="InterPro" id="IPR030677">
    <property type="entry name" value="Nnr"/>
</dbReference>
<evidence type="ECO:0000256" key="6">
    <source>
        <dbReference type="ARBA" id="ARBA00022741"/>
    </source>
</evidence>
<feature type="binding site" evidence="18">
    <location>
        <position position="61"/>
    </location>
    <ligand>
        <name>K(+)</name>
        <dbReference type="ChEBI" id="CHEBI:29103"/>
    </ligand>
</feature>
<dbReference type="SUPFAM" id="SSF64153">
    <property type="entry name" value="YjeF N-terminal domain-like"/>
    <property type="match status" value="1"/>
</dbReference>
<comment type="catalytic activity">
    <reaction evidence="15 17 19">
        <text>(6S)-NADHX + ADP = AMP + phosphate + NADH + H(+)</text>
        <dbReference type="Rhea" id="RHEA:32223"/>
        <dbReference type="ChEBI" id="CHEBI:15378"/>
        <dbReference type="ChEBI" id="CHEBI:43474"/>
        <dbReference type="ChEBI" id="CHEBI:57945"/>
        <dbReference type="ChEBI" id="CHEBI:64074"/>
        <dbReference type="ChEBI" id="CHEBI:456215"/>
        <dbReference type="ChEBI" id="CHEBI:456216"/>
        <dbReference type="EC" id="4.2.1.136"/>
    </reaction>
</comment>
<dbReference type="InterPro" id="IPR029056">
    <property type="entry name" value="Ribokinase-like"/>
</dbReference>
<keyword evidence="10 17" id="KW-0520">NAD</keyword>
<dbReference type="HAMAP" id="MF_01966">
    <property type="entry name" value="NADHX_epimerase"/>
    <property type="match status" value="1"/>
</dbReference>
<keyword evidence="23" id="KW-1185">Reference proteome</keyword>
<dbReference type="PANTHER" id="PTHR12592">
    <property type="entry name" value="ATP-DEPENDENT (S)-NAD(P)H-HYDRATE DEHYDRATASE FAMILY MEMBER"/>
    <property type="match status" value="1"/>
</dbReference>
<evidence type="ECO:0000256" key="19">
    <source>
        <dbReference type="PIRNR" id="PIRNR017184"/>
    </source>
</evidence>
<feature type="binding site" evidence="18">
    <location>
        <begin position="128"/>
        <end position="134"/>
    </location>
    <ligand>
        <name>(6S)-NADPHX</name>
        <dbReference type="ChEBI" id="CHEBI:64076"/>
    </ligand>
</feature>
<comment type="caution">
    <text evidence="18">Lacks conserved residue(s) required for the propagation of feature annotation.</text>
</comment>
<organism evidence="22 23">
    <name type="scientific">Halomonas salifodinae</name>
    <dbReference type="NCBI Taxonomy" id="438745"/>
    <lineage>
        <taxon>Bacteria</taxon>
        <taxon>Pseudomonadati</taxon>
        <taxon>Pseudomonadota</taxon>
        <taxon>Gammaproteobacteria</taxon>
        <taxon>Oceanospirillales</taxon>
        <taxon>Halomonadaceae</taxon>
        <taxon>Halomonas</taxon>
    </lineage>
</organism>
<comment type="cofactor">
    <cofactor evidence="18 19">
        <name>K(+)</name>
        <dbReference type="ChEBI" id="CHEBI:29103"/>
    </cofactor>
    <text evidence="18 19">Binds 1 potassium ion per subunit.</text>
</comment>
<dbReference type="PIRSF" id="PIRSF017184">
    <property type="entry name" value="Nnr"/>
    <property type="match status" value="1"/>
</dbReference>
<feature type="binding site" evidence="17">
    <location>
        <position position="440"/>
    </location>
    <ligand>
        <name>(6S)-NADPHX</name>
        <dbReference type="ChEBI" id="CHEBI:64076"/>
    </ligand>
</feature>
<evidence type="ECO:0000256" key="8">
    <source>
        <dbReference type="ARBA" id="ARBA00022857"/>
    </source>
</evidence>
<dbReference type="Gene3D" id="3.40.50.10260">
    <property type="entry name" value="YjeF N-terminal domain"/>
    <property type="match status" value="1"/>
</dbReference>
<evidence type="ECO:0000259" key="20">
    <source>
        <dbReference type="PROSITE" id="PS51383"/>
    </source>
</evidence>
<dbReference type="InterPro" id="IPR000631">
    <property type="entry name" value="CARKD"/>
</dbReference>
<evidence type="ECO:0000256" key="11">
    <source>
        <dbReference type="ARBA" id="ARBA00023235"/>
    </source>
</evidence>
<comment type="caution">
    <text evidence="22">The sequence shown here is derived from an EMBL/GenBank/DDBJ whole genome shotgun (WGS) entry which is preliminary data.</text>
</comment>
<comment type="function">
    <text evidence="14 19">Bifunctional enzyme that catalyzes the epimerization of the S- and R-forms of NAD(P)HX and the dehydration of the S-form of NAD(P)HX at the expense of ADP, which is converted to AMP. This allows the repair of both epimers of NAD(P)HX, a damaged form of NAD(P)H that is a result of enzymatic or heat-dependent hydration.</text>
</comment>